<comment type="caution">
    <text evidence="1">The sequence shown here is derived from an EMBL/GenBank/DDBJ whole genome shotgun (WGS) entry which is preliminary data.</text>
</comment>
<name>A0A077NJT9_XENBV</name>
<reference evidence="1" key="1">
    <citation type="submission" date="2013-07" db="EMBL/GenBank/DDBJ databases">
        <title>Sub-species coevolution in mutualistic symbiosis.</title>
        <authorList>
            <person name="Murfin K."/>
            <person name="Klassen J."/>
            <person name="Lee M."/>
            <person name="Forst S."/>
            <person name="Stock P."/>
            <person name="Goodrich-Blair H."/>
        </authorList>
    </citation>
    <scope>NUCLEOTIDE SEQUENCE [LARGE SCALE GENOMIC DNA]</scope>
    <source>
        <strain evidence="1">Puntauvense</strain>
    </source>
</reference>
<protein>
    <submittedName>
        <fullName evidence="1">Uncharacterized protein</fullName>
    </submittedName>
</protein>
<sequence length="60" mass="6912">MQRNNKTTDDLFPLRDSEIVIVCELNEGKGFHFCRNALLSGSNNNLWWPLAEDEKLFSAI</sequence>
<dbReference type="Proteomes" id="UP000028511">
    <property type="component" value="Unassembled WGS sequence"/>
</dbReference>
<dbReference type="AlphaFoldDB" id="A0A077NJT9"/>
<dbReference type="EMBL" id="CBSW010000242">
    <property type="protein sequence ID" value="CDG98592.1"/>
    <property type="molecule type" value="Genomic_DNA"/>
</dbReference>
<gene>
    <name evidence="1" type="ORF">XBP1_390010</name>
</gene>
<evidence type="ECO:0000313" key="1">
    <source>
        <dbReference type="EMBL" id="CDG98592.1"/>
    </source>
</evidence>
<dbReference type="HOGENOM" id="CLU_2940843_0_0_6"/>
<organism evidence="1">
    <name type="scientific">Xenorhabdus bovienii str. puntauvense</name>
    <dbReference type="NCBI Taxonomy" id="1398201"/>
    <lineage>
        <taxon>Bacteria</taxon>
        <taxon>Pseudomonadati</taxon>
        <taxon>Pseudomonadota</taxon>
        <taxon>Gammaproteobacteria</taxon>
        <taxon>Enterobacterales</taxon>
        <taxon>Morganellaceae</taxon>
        <taxon>Xenorhabdus</taxon>
    </lineage>
</organism>
<proteinExistence type="predicted"/>
<accession>A0A077NJT9</accession>
<dbReference type="RefSeq" id="WP_051870363.1">
    <property type="nucleotide sequence ID" value="NZ_CAWLWN010000037.1"/>
</dbReference>